<dbReference type="InterPro" id="IPR046357">
    <property type="entry name" value="PPIase_dom_sf"/>
</dbReference>
<dbReference type="SUPFAM" id="SSF54534">
    <property type="entry name" value="FKBP-like"/>
    <property type="match status" value="1"/>
</dbReference>
<organism evidence="2">
    <name type="scientific">Cyprideis torosa</name>
    <dbReference type="NCBI Taxonomy" id="163714"/>
    <lineage>
        <taxon>Eukaryota</taxon>
        <taxon>Metazoa</taxon>
        <taxon>Ecdysozoa</taxon>
        <taxon>Arthropoda</taxon>
        <taxon>Crustacea</taxon>
        <taxon>Oligostraca</taxon>
        <taxon>Ostracoda</taxon>
        <taxon>Podocopa</taxon>
        <taxon>Podocopida</taxon>
        <taxon>Cytherocopina</taxon>
        <taxon>Cytheroidea</taxon>
        <taxon>Cytherideidae</taxon>
        <taxon>Cyprideis</taxon>
    </lineage>
</organism>
<dbReference type="AlphaFoldDB" id="A0A7R8WVB4"/>
<dbReference type="Pfam" id="PF00639">
    <property type="entry name" value="Rotamase"/>
    <property type="match status" value="1"/>
</dbReference>
<name>A0A7R8WVB4_9CRUS</name>
<proteinExistence type="predicted"/>
<dbReference type="EC" id="5.2.1.8" evidence="1"/>
<dbReference type="PANTHER" id="PTHR47245:SF2">
    <property type="entry name" value="PEPTIDYL-PROLYL CIS-TRANS ISOMERASE HP_0175-RELATED"/>
    <property type="match status" value="1"/>
</dbReference>
<dbReference type="InterPro" id="IPR050245">
    <property type="entry name" value="PrsA_foldase"/>
</dbReference>
<dbReference type="InterPro" id="IPR000297">
    <property type="entry name" value="PPIase_PpiC"/>
</dbReference>
<keyword evidence="1" id="KW-0697">Rotamase</keyword>
<protein>
    <recommendedName>
        <fullName evidence="1">Peptidyl-prolyl cis-trans isomerase</fullName>
        <ecNumber evidence="1">5.2.1.8</ecNumber>
    </recommendedName>
</protein>
<dbReference type="PROSITE" id="PS50198">
    <property type="entry name" value="PPIC_PPIASE_2"/>
    <property type="match status" value="1"/>
</dbReference>
<reference evidence="2" key="1">
    <citation type="submission" date="2020-11" db="EMBL/GenBank/DDBJ databases">
        <authorList>
            <person name="Tran Van P."/>
        </authorList>
    </citation>
    <scope>NUCLEOTIDE SEQUENCE</scope>
</reference>
<dbReference type="GO" id="GO:0003755">
    <property type="term" value="F:peptidyl-prolyl cis-trans isomerase activity"/>
    <property type="evidence" value="ECO:0007669"/>
    <property type="project" value="UniProtKB-UniRule"/>
</dbReference>
<gene>
    <name evidence="2" type="ORF">CTOB1V02_LOCUS16557</name>
</gene>
<dbReference type="OrthoDB" id="8300475at2759"/>
<evidence type="ECO:0000256" key="1">
    <source>
        <dbReference type="RuleBase" id="RU363014"/>
    </source>
</evidence>
<evidence type="ECO:0000313" key="2">
    <source>
        <dbReference type="EMBL" id="CAD7238742.1"/>
    </source>
</evidence>
<keyword evidence="1" id="KW-0413">Isomerase</keyword>
<comment type="catalytic activity">
    <reaction evidence="1">
        <text>[protein]-peptidylproline (omega=180) = [protein]-peptidylproline (omega=0)</text>
        <dbReference type="Rhea" id="RHEA:16237"/>
        <dbReference type="Rhea" id="RHEA-COMP:10747"/>
        <dbReference type="Rhea" id="RHEA-COMP:10748"/>
        <dbReference type="ChEBI" id="CHEBI:83833"/>
        <dbReference type="ChEBI" id="CHEBI:83834"/>
        <dbReference type="EC" id="5.2.1.8"/>
    </reaction>
</comment>
<dbReference type="Gene3D" id="3.10.50.40">
    <property type="match status" value="1"/>
</dbReference>
<sequence>MHNLYFQKNIVEKISDEEVKARYDKEVAAMTPEKQVRARHILVKSEEEAKAIIEELDGGADFIELAKEKSTGPSGPNGGDLDYFGKGQMVPEFEAAAFALENGQYTKEPIKTQFGFHVIKKEDERDEPLPTFEEAKDQVRQIVMREKYFDTVEQARETITVEITDADLKAAVDAVKAQ</sequence>
<accession>A0A7R8WVB4</accession>
<dbReference type="EMBL" id="OB707683">
    <property type="protein sequence ID" value="CAD7238742.1"/>
    <property type="molecule type" value="Genomic_DNA"/>
</dbReference>
<dbReference type="PANTHER" id="PTHR47245">
    <property type="entry name" value="PEPTIDYLPROLYL ISOMERASE"/>
    <property type="match status" value="1"/>
</dbReference>